<dbReference type="AlphaFoldDB" id="D4IKR8"/>
<dbReference type="OrthoDB" id="1049261at2"/>
<keyword evidence="1" id="KW-0732">Signal</keyword>
<evidence type="ECO:0000313" key="3">
    <source>
        <dbReference type="Proteomes" id="UP000008794"/>
    </source>
</evidence>
<dbReference type="BioCyc" id="ASHA717959:AL1_RS04660-MONOMER"/>
<organism evidence="2 3">
    <name type="scientific">Alistipes shahii WAL 8301</name>
    <dbReference type="NCBI Taxonomy" id="717959"/>
    <lineage>
        <taxon>Bacteria</taxon>
        <taxon>Pseudomonadati</taxon>
        <taxon>Bacteroidota</taxon>
        <taxon>Bacteroidia</taxon>
        <taxon>Bacteroidales</taxon>
        <taxon>Rikenellaceae</taxon>
        <taxon>Alistipes</taxon>
    </lineage>
</organism>
<dbReference type="GeneID" id="92757351"/>
<reference evidence="2 3" key="1">
    <citation type="submission" date="2010-03" db="EMBL/GenBank/DDBJ databases">
        <title>The genome sequence of Alistipes shahii WAL 8301.</title>
        <authorList>
            <consortium name="metaHIT consortium -- http://www.metahit.eu/"/>
            <person name="Pajon A."/>
            <person name="Turner K."/>
            <person name="Parkhill J."/>
        </authorList>
    </citation>
    <scope>NUCLEOTIDE SEQUENCE [LARGE SCALE GENOMIC DNA]</scope>
    <source>
        <strain evidence="2 3">WAL 8301</strain>
    </source>
</reference>
<protein>
    <submittedName>
        <fullName evidence="2">Uncharacterized protein</fullName>
    </submittedName>
</protein>
<name>D4IKR8_9BACT</name>
<evidence type="ECO:0000256" key="1">
    <source>
        <dbReference type="SAM" id="SignalP"/>
    </source>
</evidence>
<sequence length="419" mass="46570">MRHRILRRLLICCLLLPASACADKGSGEENGGNGGNADDGKRPYSEMMYVKRQGDNLYISAKMDASTDILYWFKRCLFNEVYTFYRVGTLPNTDRTPTTRPESEPAEVLNLAYSDNIGPFNIQGGGWCGANHKYMERTARTAYNKSFSVTVDGQPLEGDKAVWSRQGITIEAENVILDPTHPYKNADNEEELRDELCHEFATYRIFRNNIDVTVRHDFCCKNPVTIAIYYGMQSMFANKTHFATPGGAYSGWTPPPAAGESSFTKADYPDFRRFVEKNAKAYQSAYLLPDGLGDHSWLADADVMFICASYGKSYHKLISNKPIQNGDAIDWRGVYTWFAAPIADDGDMLCYEGAVNGYPAVFIDTKRACEKSITLPSYLDPEKYETIGPNGGIRITPGGAGKLRISADKAGGCVLSFCK</sequence>
<keyword evidence="3" id="KW-1185">Reference proteome</keyword>
<accession>D4IKR8</accession>
<feature type="chain" id="PRO_5003058537" evidence="1">
    <location>
        <begin position="23"/>
        <end position="419"/>
    </location>
</feature>
<evidence type="ECO:0000313" key="2">
    <source>
        <dbReference type="EMBL" id="CBK63530.1"/>
    </source>
</evidence>
<dbReference type="HOGENOM" id="CLU_728936_0_0_10"/>
<reference evidence="2 3" key="2">
    <citation type="submission" date="2010-03" db="EMBL/GenBank/DDBJ databases">
        <authorList>
            <person name="Pajon A."/>
        </authorList>
    </citation>
    <scope>NUCLEOTIDE SEQUENCE [LARGE SCALE GENOMIC DNA]</scope>
    <source>
        <strain evidence="2 3">WAL 8301</strain>
    </source>
</reference>
<dbReference type="RefSeq" id="WP_015546445.1">
    <property type="nucleotide sequence ID" value="NC_021030.1"/>
</dbReference>
<gene>
    <name evidence="2" type="ORF">AL1_10030</name>
</gene>
<dbReference type="KEGG" id="ash:AL1_10030"/>
<dbReference type="Proteomes" id="UP000008794">
    <property type="component" value="Chromosome"/>
</dbReference>
<dbReference type="STRING" id="717959.AL1_10030"/>
<dbReference type="EMBL" id="FP929032">
    <property type="protein sequence ID" value="CBK63530.1"/>
    <property type="molecule type" value="Genomic_DNA"/>
</dbReference>
<dbReference type="PATRIC" id="fig|717959.3.peg.2598"/>
<proteinExistence type="predicted"/>
<feature type="signal peptide" evidence="1">
    <location>
        <begin position="1"/>
        <end position="22"/>
    </location>
</feature>